<dbReference type="RefSeq" id="WP_139449344.1">
    <property type="nucleotide sequence ID" value="NZ_SMDR01000003.1"/>
</dbReference>
<evidence type="ECO:0000313" key="2">
    <source>
        <dbReference type="EMBL" id="TNJ33152.1"/>
    </source>
</evidence>
<dbReference type="Gene3D" id="1.25.40.10">
    <property type="entry name" value="Tetratricopeptide repeat domain"/>
    <property type="match status" value="1"/>
</dbReference>
<protein>
    <submittedName>
        <fullName evidence="2">Sel1 repeat family protein</fullName>
    </submittedName>
</protein>
<keyword evidence="3" id="KW-1185">Reference proteome</keyword>
<feature type="signal peptide" evidence="1">
    <location>
        <begin position="1"/>
        <end position="22"/>
    </location>
</feature>
<dbReference type="InterPro" id="IPR011990">
    <property type="entry name" value="TPR-like_helical_dom_sf"/>
</dbReference>
<dbReference type="OrthoDB" id="7063913at2"/>
<sequence>MNRLAAALLIALSTAVAAPVSAQQDAAPPKDVGVDDKAIMTSSGFLTAHPDLGNRLQGLDSLEDKNYKRALDDFRRAARYGDKPSQGVIAEMYWNGQGVDVDRATAYAWMDLAAERAYPVLLAKREQFWAQLTPEERERAVPIGQALYDEYGDAAAKPRLEKVLIRERRRMTGSRVGFVGALEIRIPTPGGMRSVDGSQYYHEKFWNPALYWRWQDYDWKKPGKGSVDVGEVMTDLNEPAADAAAEEGGDPR</sequence>
<proteinExistence type="predicted"/>
<organism evidence="2 3">
    <name type="scientific">Arenimonas terrae</name>
    <dbReference type="NCBI Taxonomy" id="2546226"/>
    <lineage>
        <taxon>Bacteria</taxon>
        <taxon>Pseudomonadati</taxon>
        <taxon>Pseudomonadota</taxon>
        <taxon>Gammaproteobacteria</taxon>
        <taxon>Lysobacterales</taxon>
        <taxon>Lysobacteraceae</taxon>
        <taxon>Arenimonas</taxon>
    </lineage>
</organism>
<keyword evidence="1" id="KW-0732">Signal</keyword>
<reference evidence="2 3" key="1">
    <citation type="submission" date="2019-03" db="EMBL/GenBank/DDBJ databases">
        <title>Arenimonas daejeonensis sp. nov., isolated from compost.</title>
        <authorList>
            <person name="Jeon C.O."/>
        </authorList>
    </citation>
    <scope>NUCLEOTIDE SEQUENCE [LARGE SCALE GENOMIC DNA]</scope>
    <source>
        <strain evidence="2 3">R29</strain>
    </source>
</reference>
<evidence type="ECO:0000313" key="3">
    <source>
        <dbReference type="Proteomes" id="UP000305760"/>
    </source>
</evidence>
<evidence type="ECO:0000256" key="1">
    <source>
        <dbReference type="SAM" id="SignalP"/>
    </source>
</evidence>
<dbReference type="SUPFAM" id="SSF81901">
    <property type="entry name" value="HCP-like"/>
    <property type="match status" value="1"/>
</dbReference>
<gene>
    <name evidence="2" type="ORF">E1B00_12680</name>
</gene>
<name>A0A5C4RPT5_9GAMM</name>
<dbReference type="Proteomes" id="UP000305760">
    <property type="component" value="Unassembled WGS sequence"/>
</dbReference>
<feature type="chain" id="PRO_5022739022" evidence="1">
    <location>
        <begin position="23"/>
        <end position="252"/>
    </location>
</feature>
<accession>A0A5C4RPT5</accession>
<dbReference type="EMBL" id="SMDR01000003">
    <property type="protein sequence ID" value="TNJ33152.1"/>
    <property type="molecule type" value="Genomic_DNA"/>
</dbReference>
<dbReference type="AlphaFoldDB" id="A0A5C4RPT5"/>
<comment type="caution">
    <text evidence="2">The sequence shown here is derived from an EMBL/GenBank/DDBJ whole genome shotgun (WGS) entry which is preliminary data.</text>
</comment>